<keyword evidence="2" id="KW-0597">Phosphoprotein</keyword>
<comment type="caution">
    <text evidence="6">The sequence shown here is derived from an EMBL/GenBank/DDBJ whole genome shotgun (WGS) entry which is preliminary data.</text>
</comment>
<dbReference type="InterPro" id="IPR001867">
    <property type="entry name" value="OmpR/PhoB-type_DNA-bd"/>
</dbReference>
<dbReference type="CDD" id="cd00383">
    <property type="entry name" value="trans_reg_C"/>
    <property type="match status" value="1"/>
</dbReference>
<dbReference type="PROSITE" id="PS51755">
    <property type="entry name" value="OMPR_PHOB"/>
    <property type="match status" value="1"/>
</dbReference>
<dbReference type="PROSITE" id="PS50110">
    <property type="entry name" value="RESPONSE_REGULATORY"/>
    <property type="match status" value="1"/>
</dbReference>
<dbReference type="GO" id="GO:0006355">
    <property type="term" value="P:regulation of DNA-templated transcription"/>
    <property type="evidence" value="ECO:0007669"/>
    <property type="project" value="InterPro"/>
</dbReference>
<dbReference type="SMART" id="SM00448">
    <property type="entry name" value="REC"/>
    <property type="match status" value="1"/>
</dbReference>
<gene>
    <name evidence="6" type="ORF">OCK74_07350</name>
</gene>
<accession>A0A9X2XUU8</accession>
<evidence type="ECO:0000256" key="1">
    <source>
        <dbReference type="ARBA" id="ARBA00023125"/>
    </source>
</evidence>
<evidence type="ECO:0000259" key="4">
    <source>
        <dbReference type="PROSITE" id="PS50110"/>
    </source>
</evidence>
<keyword evidence="1 3" id="KW-0238">DNA-binding</keyword>
<dbReference type="GO" id="GO:0000976">
    <property type="term" value="F:transcription cis-regulatory region binding"/>
    <property type="evidence" value="ECO:0007669"/>
    <property type="project" value="TreeGrafter"/>
</dbReference>
<sequence>MAKTEILVIDDEPQIRKLLSITLGSNGYFVKQAASAKEGMMNIANDPPDMVILDLGLPDECGHTVLQKLREWYTNPILILSVQNSEDDIINALDSGANDYLSKPFRTGELLARIRSALRSTIQEECSPIITCGELQIDLSERTVKKNGELIKLTATEYALLALFVRNEGKVLTHQYLLRDVWGPGYINQSQYLRVFIAQLRKKIENDPNRPELFLTESGVGYRFICKNNEL</sequence>
<proteinExistence type="predicted"/>
<evidence type="ECO:0000259" key="5">
    <source>
        <dbReference type="PROSITE" id="PS51755"/>
    </source>
</evidence>
<dbReference type="InterPro" id="IPR001789">
    <property type="entry name" value="Sig_transdc_resp-reg_receiver"/>
</dbReference>
<dbReference type="GO" id="GO:0032993">
    <property type="term" value="C:protein-DNA complex"/>
    <property type="evidence" value="ECO:0007669"/>
    <property type="project" value="TreeGrafter"/>
</dbReference>
<name>A0A9X2XUU8_9BACT</name>
<evidence type="ECO:0000313" key="6">
    <source>
        <dbReference type="EMBL" id="MCU7548926.1"/>
    </source>
</evidence>
<dbReference type="Gene3D" id="6.10.250.690">
    <property type="match status" value="1"/>
</dbReference>
<dbReference type="SMART" id="SM00862">
    <property type="entry name" value="Trans_reg_C"/>
    <property type="match status" value="1"/>
</dbReference>
<feature type="DNA-binding region" description="OmpR/PhoB-type" evidence="3">
    <location>
        <begin position="127"/>
        <end position="226"/>
    </location>
</feature>
<reference evidence="6" key="2">
    <citation type="submission" date="2023-04" db="EMBL/GenBank/DDBJ databases">
        <title>Paracnuella aquatica gen. nov., sp. nov., a member of the family Chitinophagaceae isolated from a hot spring.</title>
        <authorList>
            <person name="Wang C."/>
        </authorList>
    </citation>
    <scope>NUCLEOTIDE SEQUENCE</scope>
    <source>
        <strain evidence="6">LB-8</strain>
    </source>
</reference>
<dbReference type="EMBL" id="JAOTIF010000003">
    <property type="protein sequence ID" value="MCU7548926.1"/>
    <property type="molecule type" value="Genomic_DNA"/>
</dbReference>
<dbReference type="Gene3D" id="1.10.10.10">
    <property type="entry name" value="Winged helix-like DNA-binding domain superfamily/Winged helix DNA-binding domain"/>
    <property type="match status" value="1"/>
</dbReference>
<protein>
    <submittedName>
        <fullName evidence="6">Response regulator</fullName>
    </submittedName>
</protein>
<reference evidence="6" key="1">
    <citation type="submission" date="2022-09" db="EMBL/GenBank/DDBJ databases">
        <authorList>
            <person name="Yuan C."/>
            <person name="Ke Z."/>
        </authorList>
    </citation>
    <scope>NUCLEOTIDE SEQUENCE</scope>
    <source>
        <strain evidence="6">LB-8</strain>
    </source>
</reference>
<dbReference type="InterPro" id="IPR011006">
    <property type="entry name" value="CheY-like_superfamily"/>
</dbReference>
<evidence type="ECO:0000256" key="3">
    <source>
        <dbReference type="PROSITE-ProRule" id="PRU01091"/>
    </source>
</evidence>
<dbReference type="RefSeq" id="WP_279296371.1">
    <property type="nucleotide sequence ID" value="NZ_JAOTIF010000003.1"/>
</dbReference>
<feature type="domain" description="OmpR/PhoB-type" evidence="5">
    <location>
        <begin position="127"/>
        <end position="226"/>
    </location>
</feature>
<dbReference type="SUPFAM" id="SSF52172">
    <property type="entry name" value="CheY-like"/>
    <property type="match status" value="1"/>
</dbReference>
<dbReference type="PANTHER" id="PTHR48111:SF50">
    <property type="entry name" value="KDP OPERON TRANSCRIPTIONAL REGULATORY PROTEIN KDPE"/>
    <property type="match status" value="1"/>
</dbReference>
<dbReference type="Pfam" id="PF00486">
    <property type="entry name" value="Trans_reg_C"/>
    <property type="match status" value="1"/>
</dbReference>
<dbReference type="Pfam" id="PF00072">
    <property type="entry name" value="Response_reg"/>
    <property type="match status" value="1"/>
</dbReference>
<dbReference type="GO" id="GO:0000156">
    <property type="term" value="F:phosphorelay response regulator activity"/>
    <property type="evidence" value="ECO:0007669"/>
    <property type="project" value="TreeGrafter"/>
</dbReference>
<dbReference type="AlphaFoldDB" id="A0A9X2XUU8"/>
<dbReference type="InterPro" id="IPR036388">
    <property type="entry name" value="WH-like_DNA-bd_sf"/>
</dbReference>
<dbReference type="PANTHER" id="PTHR48111">
    <property type="entry name" value="REGULATOR OF RPOS"/>
    <property type="match status" value="1"/>
</dbReference>
<organism evidence="6 7">
    <name type="scientific">Paraflavisolibacter caeni</name>
    <dbReference type="NCBI Taxonomy" id="2982496"/>
    <lineage>
        <taxon>Bacteria</taxon>
        <taxon>Pseudomonadati</taxon>
        <taxon>Bacteroidota</taxon>
        <taxon>Chitinophagia</taxon>
        <taxon>Chitinophagales</taxon>
        <taxon>Chitinophagaceae</taxon>
        <taxon>Paraflavisolibacter</taxon>
    </lineage>
</organism>
<dbReference type="Proteomes" id="UP001155483">
    <property type="component" value="Unassembled WGS sequence"/>
</dbReference>
<evidence type="ECO:0000256" key="2">
    <source>
        <dbReference type="PROSITE-ProRule" id="PRU00169"/>
    </source>
</evidence>
<evidence type="ECO:0000313" key="7">
    <source>
        <dbReference type="Proteomes" id="UP001155483"/>
    </source>
</evidence>
<feature type="domain" description="Response regulatory" evidence="4">
    <location>
        <begin position="5"/>
        <end position="118"/>
    </location>
</feature>
<dbReference type="GO" id="GO:0005829">
    <property type="term" value="C:cytosol"/>
    <property type="evidence" value="ECO:0007669"/>
    <property type="project" value="TreeGrafter"/>
</dbReference>
<keyword evidence="7" id="KW-1185">Reference proteome</keyword>
<feature type="modified residue" description="4-aspartylphosphate" evidence="2">
    <location>
        <position position="54"/>
    </location>
</feature>
<dbReference type="InterPro" id="IPR039420">
    <property type="entry name" value="WalR-like"/>
</dbReference>
<dbReference type="Gene3D" id="3.40.50.2300">
    <property type="match status" value="1"/>
</dbReference>